<evidence type="ECO:0000313" key="1">
    <source>
        <dbReference type="EMBL" id="QFR56630.1"/>
    </source>
</evidence>
<organism evidence="1 2">
    <name type="scientific">Stenotrophomonas phage Mendera</name>
    <dbReference type="NCBI Taxonomy" id="2650877"/>
    <lineage>
        <taxon>Viruses</taxon>
        <taxon>Duplodnaviria</taxon>
        <taxon>Heunggongvirae</taxon>
        <taxon>Uroviricota</taxon>
        <taxon>Caudoviricetes</taxon>
        <taxon>Menderavirus</taxon>
        <taxon>Menderavirus mendera</taxon>
    </lineage>
</organism>
<name>A0A5P8PKS6_9CAUD</name>
<gene>
    <name evidence="1" type="ORF">CPT_Mendera_081</name>
</gene>
<evidence type="ECO:0000313" key="2">
    <source>
        <dbReference type="Proteomes" id="UP000326601"/>
    </source>
</evidence>
<reference evidence="2" key="1">
    <citation type="submission" date="2019-06" db="EMBL/GenBank/DDBJ databases">
        <title>Complete genome sequence of Stenotrophomonas phage Mendera.</title>
        <authorList>
            <person name="Garza K."/>
            <person name="Newkirk H."/>
            <person name="Moreland R."/>
            <person name="Liu M."/>
            <person name="Ramsey J."/>
            <person name="Gonzalez C.F."/>
            <person name="Leavitt J."/>
        </authorList>
    </citation>
    <scope>NUCLEOTIDE SEQUENCE [LARGE SCALE GENOMIC DNA]</scope>
</reference>
<dbReference type="EMBL" id="MN098328">
    <property type="protein sequence ID" value="QFR56630.1"/>
    <property type="molecule type" value="Genomic_DNA"/>
</dbReference>
<protein>
    <submittedName>
        <fullName evidence="1">Uncharacterized protein</fullName>
    </submittedName>
</protein>
<keyword evidence="2" id="KW-1185">Reference proteome</keyword>
<proteinExistence type="predicted"/>
<sequence length="74" mass="8412">MKIVKFAEKAGVKFSRCDPEWGGTWAYKDNPESNCTYAGFKTKEEAAQSWFNEIMPTAEAGHIMKKAIEAYKED</sequence>
<dbReference type="Proteomes" id="UP000326601">
    <property type="component" value="Segment"/>
</dbReference>
<accession>A0A5P8PKS6</accession>